<dbReference type="RefSeq" id="WP_231285828.1">
    <property type="nucleotide sequence ID" value="NZ_JASOOE010000019.1"/>
</dbReference>
<comment type="caution">
    <text evidence="9">The sequence shown here is derived from an EMBL/GenBank/DDBJ whole genome shotgun (WGS) entry which is preliminary data.</text>
</comment>
<evidence type="ECO:0000313" key="10">
    <source>
        <dbReference type="Proteomes" id="UP001229251"/>
    </source>
</evidence>
<evidence type="ECO:0000256" key="5">
    <source>
        <dbReference type="ARBA" id="ARBA00022692"/>
    </source>
</evidence>
<feature type="transmembrane region" description="Helical" evidence="8">
    <location>
        <begin position="163"/>
        <end position="185"/>
    </location>
</feature>
<comment type="subcellular location">
    <subcellularLocation>
        <location evidence="1">Cell membrane</location>
        <topology evidence="1">Multi-pass membrane protein</topology>
    </subcellularLocation>
</comment>
<keyword evidence="7 8" id="KW-0472">Membrane</keyword>
<keyword evidence="5 8" id="KW-0812">Transmembrane</keyword>
<name>A0AAJ1Q5D7_9LACT</name>
<keyword evidence="4" id="KW-1003">Cell membrane</keyword>
<feature type="transmembrane region" description="Helical" evidence="8">
    <location>
        <begin position="12"/>
        <end position="35"/>
    </location>
</feature>
<dbReference type="PANTHER" id="PTHR30472">
    <property type="entry name" value="FERRIC ENTEROBACTIN TRANSPORT SYSTEM PERMEASE PROTEIN"/>
    <property type="match status" value="1"/>
</dbReference>
<reference evidence="9" key="1">
    <citation type="submission" date="2023-05" db="EMBL/GenBank/DDBJ databases">
        <title>Cataloging the Phylogenetic Diversity of Human Bladder Bacteria.</title>
        <authorList>
            <person name="Du J."/>
        </authorList>
    </citation>
    <scope>NUCLEOTIDE SEQUENCE</scope>
    <source>
        <strain evidence="9">UMB1231</strain>
    </source>
</reference>
<evidence type="ECO:0000256" key="7">
    <source>
        <dbReference type="ARBA" id="ARBA00023136"/>
    </source>
</evidence>
<dbReference type="InterPro" id="IPR000522">
    <property type="entry name" value="ABC_transptr_permease_BtuC"/>
</dbReference>
<proteinExistence type="inferred from homology"/>
<dbReference type="Proteomes" id="UP001229251">
    <property type="component" value="Unassembled WGS sequence"/>
</dbReference>
<gene>
    <name evidence="9" type="ORF">QP433_08325</name>
</gene>
<dbReference type="CDD" id="cd06550">
    <property type="entry name" value="TM_ABC_iron-siderophores_like"/>
    <property type="match status" value="1"/>
</dbReference>
<accession>A0AAJ1Q5D7</accession>
<evidence type="ECO:0000256" key="4">
    <source>
        <dbReference type="ARBA" id="ARBA00022475"/>
    </source>
</evidence>
<evidence type="ECO:0000256" key="6">
    <source>
        <dbReference type="ARBA" id="ARBA00022989"/>
    </source>
</evidence>
<evidence type="ECO:0000256" key="1">
    <source>
        <dbReference type="ARBA" id="ARBA00004651"/>
    </source>
</evidence>
<feature type="transmembrane region" description="Helical" evidence="8">
    <location>
        <begin position="290"/>
        <end position="312"/>
    </location>
</feature>
<evidence type="ECO:0000256" key="3">
    <source>
        <dbReference type="ARBA" id="ARBA00022448"/>
    </source>
</evidence>
<dbReference type="SUPFAM" id="SSF81345">
    <property type="entry name" value="ABC transporter involved in vitamin B12 uptake, BtuC"/>
    <property type="match status" value="1"/>
</dbReference>
<keyword evidence="3" id="KW-0813">Transport</keyword>
<organism evidence="9 10">
    <name type="scientific">Facklamia hominis</name>
    <dbReference type="NCBI Taxonomy" id="178214"/>
    <lineage>
        <taxon>Bacteria</taxon>
        <taxon>Bacillati</taxon>
        <taxon>Bacillota</taxon>
        <taxon>Bacilli</taxon>
        <taxon>Lactobacillales</taxon>
        <taxon>Aerococcaceae</taxon>
        <taxon>Facklamia</taxon>
    </lineage>
</organism>
<dbReference type="GO" id="GO:0033214">
    <property type="term" value="P:siderophore-iron import into cell"/>
    <property type="evidence" value="ECO:0007669"/>
    <property type="project" value="TreeGrafter"/>
</dbReference>
<dbReference type="InterPro" id="IPR037294">
    <property type="entry name" value="ABC_BtuC-like"/>
</dbReference>
<feature type="transmembrane region" description="Helical" evidence="8">
    <location>
        <begin position="251"/>
        <end position="278"/>
    </location>
</feature>
<feature type="transmembrane region" description="Helical" evidence="8">
    <location>
        <begin position="73"/>
        <end position="94"/>
    </location>
</feature>
<feature type="transmembrane region" description="Helical" evidence="8">
    <location>
        <begin position="319"/>
        <end position="340"/>
    </location>
</feature>
<dbReference type="PANTHER" id="PTHR30472:SF25">
    <property type="entry name" value="ABC TRANSPORTER PERMEASE PROTEIN MJ0876-RELATED"/>
    <property type="match status" value="1"/>
</dbReference>
<feature type="transmembrane region" description="Helical" evidence="8">
    <location>
        <begin position="101"/>
        <end position="121"/>
    </location>
</feature>
<evidence type="ECO:0000256" key="8">
    <source>
        <dbReference type="SAM" id="Phobius"/>
    </source>
</evidence>
<comment type="similarity">
    <text evidence="2">Belongs to the binding-protein-dependent transport system permease family. FecCD subfamily.</text>
</comment>
<feature type="transmembrane region" description="Helical" evidence="8">
    <location>
        <begin position="205"/>
        <end position="223"/>
    </location>
</feature>
<dbReference type="EMBL" id="JASOOE010000019">
    <property type="protein sequence ID" value="MDK7187987.1"/>
    <property type="molecule type" value="Genomic_DNA"/>
</dbReference>
<keyword evidence="6 8" id="KW-1133">Transmembrane helix</keyword>
<dbReference type="FunFam" id="1.10.3470.10:FF:000001">
    <property type="entry name" value="Vitamin B12 ABC transporter permease BtuC"/>
    <property type="match status" value="1"/>
</dbReference>
<dbReference type="Pfam" id="PF01032">
    <property type="entry name" value="FecCD"/>
    <property type="match status" value="1"/>
</dbReference>
<protein>
    <submittedName>
        <fullName evidence="9">Iron ABC transporter permease</fullName>
    </submittedName>
</protein>
<feature type="transmembrane region" description="Helical" evidence="8">
    <location>
        <begin position="133"/>
        <end position="151"/>
    </location>
</feature>
<dbReference type="GO" id="GO:0005886">
    <property type="term" value="C:plasma membrane"/>
    <property type="evidence" value="ECO:0007669"/>
    <property type="project" value="UniProtKB-SubCell"/>
</dbReference>
<sequence length="348" mass="37955">MNLYMKKNKRLLLIWILGPMISLMILGLCLVWGSVSISFHQVYLSLVSLFKEEWSGLNPSNQTIILAVRLPRILNAFLIGAGLSLAGLTMQSLLKNPLADGSTLGVSSGAALGAGLAILYFPHFSVYQFDSRFILAATFAFISLLLVLTFTRLFDQRLSHQSLILVGIIFSMLVSAGLNLLLLLAKDQLQTLVFWTLGSLSATTYHDACILAFALVINVLFLYRYSQDLNALALGGEQARNLGVNVYRVRLLLLILVSIQVGLSVAVAGSIAFVGLIIPHMSRMIVGSNHRYLVAVSLFLGGNFLAVADLVARTLIRPLEIPIGIITSIIGTLIFFYLLVKRTRGGVC</sequence>
<dbReference type="Gene3D" id="1.10.3470.10">
    <property type="entry name" value="ABC transporter involved in vitamin B12 uptake, BtuC"/>
    <property type="match status" value="1"/>
</dbReference>
<evidence type="ECO:0000313" key="9">
    <source>
        <dbReference type="EMBL" id="MDK7187987.1"/>
    </source>
</evidence>
<dbReference type="GO" id="GO:0022857">
    <property type="term" value="F:transmembrane transporter activity"/>
    <property type="evidence" value="ECO:0007669"/>
    <property type="project" value="InterPro"/>
</dbReference>
<dbReference type="AlphaFoldDB" id="A0AAJ1Q5D7"/>
<evidence type="ECO:0000256" key="2">
    <source>
        <dbReference type="ARBA" id="ARBA00007935"/>
    </source>
</evidence>